<reference evidence="2 3" key="1">
    <citation type="submission" date="2024-11" db="EMBL/GenBank/DDBJ databases">
        <authorList>
            <person name="Heng Y.C."/>
            <person name="Lim A.C.H."/>
            <person name="Lee J.K.Y."/>
            <person name="Kittelmann S."/>
        </authorList>
    </citation>
    <scope>NUCLEOTIDE SEQUENCE [LARGE SCALE GENOMIC DNA]</scope>
    <source>
        <strain evidence="2 3">WILCCON 0114</strain>
    </source>
</reference>
<protein>
    <recommendedName>
        <fullName evidence="4">Lipoprotein</fullName>
    </recommendedName>
</protein>
<proteinExistence type="predicted"/>
<gene>
    <name evidence="2" type="ORF">ACJDT4_13955</name>
</gene>
<evidence type="ECO:0000313" key="2">
    <source>
        <dbReference type="EMBL" id="MFL0251521.1"/>
    </source>
</evidence>
<keyword evidence="3" id="KW-1185">Reference proteome</keyword>
<dbReference type="RefSeq" id="WP_406788175.1">
    <property type="nucleotide sequence ID" value="NZ_JBJIAA010000011.1"/>
</dbReference>
<dbReference type="EMBL" id="JBJIAA010000011">
    <property type="protein sequence ID" value="MFL0251521.1"/>
    <property type="molecule type" value="Genomic_DNA"/>
</dbReference>
<feature type="transmembrane region" description="Helical" evidence="1">
    <location>
        <begin position="12"/>
        <end position="34"/>
    </location>
</feature>
<keyword evidence="1" id="KW-1133">Transmembrane helix</keyword>
<evidence type="ECO:0000256" key="1">
    <source>
        <dbReference type="SAM" id="Phobius"/>
    </source>
</evidence>
<sequence>MFNKNNKIKFIVVISAVTLIFIITGILMFSKLAYSNKDKLNVKKAIKTAKQEKQDNANKALEIKVVGDEKREKKLKEFADEYKGNNNYDKNSINSTPERRTQNGEFYVDNAGDLYSEKLVDIDDMGRIEDRLKDAANDMGKVYSETSSFNNDADKLNAYLSKGDNKSRFSYLYGIGNSNDLKNFVSKLSFLKNNKVEVGILSNIKKVDDNNITFQFQIKTKNATSQSFNVSINFADERAILNMKIS</sequence>
<dbReference type="Proteomes" id="UP001623592">
    <property type="component" value="Unassembled WGS sequence"/>
</dbReference>
<keyword evidence="1" id="KW-0812">Transmembrane</keyword>
<evidence type="ECO:0008006" key="4">
    <source>
        <dbReference type="Google" id="ProtNLM"/>
    </source>
</evidence>
<evidence type="ECO:0000313" key="3">
    <source>
        <dbReference type="Proteomes" id="UP001623592"/>
    </source>
</evidence>
<accession>A0ABW8TGT6</accession>
<organism evidence="2 3">
    <name type="scientific">Clostridium neuense</name>
    <dbReference type="NCBI Taxonomy" id="1728934"/>
    <lineage>
        <taxon>Bacteria</taxon>
        <taxon>Bacillati</taxon>
        <taxon>Bacillota</taxon>
        <taxon>Clostridia</taxon>
        <taxon>Eubacteriales</taxon>
        <taxon>Clostridiaceae</taxon>
        <taxon>Clostridium</taxon>
    </lineage>
</organism>
<keyword evidence="1" id="KW-0472">Membrane</keyword>
<comment type="caution">
    <text evidence="2">The sequence shown here is derived from an EMBL/GenBank/DDBJ whole genome shotgun (WGS) entry which is preliminary data.</text>
</comment>
<name>A0ABW8TGT6_9CLOT</name>